<evidence type="ECO:0000313" key="1">
    <source>
        <dbReference type="EMBL" id="TLP37706.1"/>
    </source>
</evidence>
<reference evidence="1 2" key="1">
    <citation type="submission" date="2019-05" db="EMBL/GenBank/DDBJ databases">
        <title>Arcobacter sp. nov., isolated from sea sediment.</title>
        <authorList>
            <person name="Kim W."/>
        </authorList>
    </citation>
    <scope>NUCLEOTIDE SEQUENCE [LARGE SCALE GENOMIC DNA]</scope>
    <source>
        <strain evidence="1 2">CAU 1517</strain>
    </source>
</reference>
<name>A0A5R8Y021_9BACT</name>
<dbReference type="RefSeq" id="WP_138152886.1">
    <property type="nucleotide sequence ID" value="NZ_CBDDKQ010000004.1"/>
</dbReference>
<proteinExistence type="predicted"/>
<gene>
    <name evidence="1" type="ORF">FDK22_10335</name>
</gene>
<keyword evidence="2" id="KW-1185">Reference proteome</keyword>
<dbReference type="AlphaFoldDB" id="A0A5R8Y021"/>
<dbReference type="Proteomes" id="UP000308901">
    <property type="component" value="Unassembled WGS sequence"/>
</dbReference>
<evidence type="ECO:0000313" key="2">
    <source>
        <dbReference type="Proteomes" id="UP000308901"/>
    </source>
</evidence>
<comment type="caution">
    <text evidence="1">The sequence shown here is derived from an EMBL/GenBank/DDBJ whole genome shotgun (WGS) entry which is preliminary data.</text>
</comment>
<protein>
    <submittedName>
        <fullName evidence="1">Uncharacterized protein</fullName>
    </submittedName>
</protein>
<dbReference type="OrthoDB" id="5366168at2"/>
<sequence>MNNLNLKKIKIVDAITKYQLYYHISLGNFVHETFLDLNETVGKIQELNLFKNLEISINKIQEIIKNSKNEKDIEESIRKLAMKDALKDFVENDKDLLNKDFYYKQRMKDIEENSYFNDKMKYNFEINYQKTYEYFNNIINDTQINSCFI</sequence>
<dbReference type="EMBL" id="VANU01000004">
    <property type="protein sequence ID" value="TLP37706.1"/>
    <property type="molecule type" value="Genomic_DNA"/>
</dbReference>
<accession>A0A5R8Y021</accession>
<organism evidence="1 2">
    <name type="scientific">Arcobacter arenosus</name>
    <dbReference type="NCBI Taxonomy" id="2576037"/>
    <lineage>
        <taxon>Bacteria</taxon>
        <taxon>Pseudomonadati</taxon>
        <taxon>Campylobacterota</taxon>
        <taxon>Epsilonproteobacteria</taxon>
        <taxon>Campylobacterales</taxon>
        <taxon>Arcobacteraceae</taxon>
        <taxon>Arcobacter</taxon>
    </lineage>
</organism>